<dbReference type="SUPFAM" id="SSF53822">
    <property type="entry name" value="Periplasmic binding protein-like I"/>
    <property type="match status" value="1"/>
</dbReference>
<dbReference type="Pfam" id="PF02608">
    <property type="entry name" value="Bmp"/>
    <property type="match status" value="1"/>
</dbReference>
<dbReference type="eggNOG" id="COG1744">
    <property type="taxonomic scope" value="Bacteria"/>
</dbReference>
<keyword evidence="4" id="KW-0732">Signal</keyword>
<dbReference type="HOGENOM" id="CLU_038813_0_1_0"/>
<keyword evidence="5" id="KW-0472">Membrane</keyword>
<dbReference type="KEGG" id="kol:Kole_0296"/>
<evidence type="ECO:0000313" key="8">
    <source>
        <dbReference type="EMBL" id="ACR79021.1"/>
    </source>
</evidence>
<reference evidence="8 9" key="2">
    <citation type="journal article" date="2011" name="J. Bacteriol.">
        <title>Genome Sequence of Kosmotoga olearia Strain TBF 19.5.1, a Thermophilic Bacterium with a Wide Growth Temperature Range, Isolated from the Troll B Oil Platform in the North Sea.</title>
        <authorList>
            <person name="Swithers K.S."/>
            <person name="Dipippo J.L."/>
            <person name="Bruce D.C."/>
            <person name="Detter C."/>
            <person name="Tapia R."/>
            <person name="Han S."/>
            <person name="Goodwin L.A."/>
            <person name="Han J."/>
            <person name="Woyke T."/>
            <person name="Pitluck S."/>
            <person name="Pennacchio L."/>
            <person name="Nolan M."/>
            <person name="Mikhailova N."/>
            <person name="Land M.L."/>
            <person name="Nesbo C.L."/>
            <person name="Gogarten J.P."/>
            <person name="Noll K.M."/>
        </authorList>
    </citation>
    <scope>NUCLEOTIDE SEQUENCE [LARGE SCALE GENOMIC DNA]</scope>
    <source>
        <strain evidence="9">ATCC BAA-1733 / DSM 21960 / TBF 19.5.1</strain>
    </source>
</reference>
<dbReference type="EMBL" id="CP001634">
    <property type="protein sequence ID" value="ACR79021.1"/>
    <property type="molecule type" value="Genomic_DNA"/>
</dbReference>
<dbReference type="Proteomes" id="UP000002382">
    <property type="component" value="Chromosome"/>
</dbReference>
<proteinExistence type="inferred from homology"/>
<keyword evidence="6 8" id="KW-0449">Lipoprotein</keyword>
<evidence type="ECO:0000256" key="3">
    <source>
        <dbReference type="ARBA" id="ARBA00022475"/>
    </source>
</evidence>
<gene>
    <name evidence="8" type="ordered locus">Kole_0296</name>
</gene>
<evidence type="ECO:0000259" key="7">
    <source>
        <dbReference type="Pfam" id="PF02608"/>
    </source>
</evidence>
<evidence type="ECO:0000256" key="5">
    <source>
        <dbReference type="ARBA" id="ARBA00023136"/>
    </source>
</evidence>
<comment type="subcellular location">
    <subcellularLocation>
        <location evidence="1">Cell membrane</location>
        <topology evidence="1">Lipid-anchor</topology>
    </subcellularLocation>
</comment>
<evidence type="ECO:0000256" key="2">
    <source>
        <dbReference type="ARBA" id="ARBA00008610"/>
    </source>
</evidence>
<dbReference type="PANTHER" id="PTHR34296">
    <property type="entry name" value="TRANSCRIPTIONAL ACTIVATOR PROTEIN MED"/>
    <property type="match status" value="1"/>
</dbReference>
<dbReference type="InterPro" id="IPR050957">
    <property type="entry name" value="BMP_lipoprotein"/>
</dbReference>
<keyword evidence="9" id="KW-1185">Reference proteome</keyword>
<evidence type="ECO:0000256" key="4">
    <source>
        <dbReference type="ARBA" id="ARBA00022729"/>
    </source>
</evidence>
<dbReference type="GO" id="GO:0005886">
    <property type="term" value="C:plasma membrane"/>
    <property type="evidence" value="ECO:0007669"/>
    <property type="project" value="UniProtKB-SubCell"/>
</dbReference>
<evidence type="ECO:0000256" key="6">
    <source>
        <dbReference type="ARBA" id="ARBA00023288"/>
    </source>
</evidence>
<dbReference type="RefSeq" id="WP_012744808.1">
    <property type="nucleotide sequence ID" value="NC_012785.1"/>
</dbReference>
<dbReference type="InterPro" id="IPR028082">
    <property type="entry name" value="Peripla_BP_I"/>
</dbReference>
<evidence type="ECO:0000256" key="1">
    <source>
        <dbReference type="ARBA" id="ARBA00004193"/>
    </source>
</evidence>
<keyword evidence="3" id="KW-1003">Cell membrane</keyword>
<evidence type="ECO:0000313" key="9">
    <source>
        <dbReference type="Proteomes" id="UP000002382"/>
    </source>
</evidence>
<dbReference type="PANTHER" id="PTHR34296:SF2">
    <property type="entry name" value="ABC TRANSPORTER GUANOSINE-BINDING PROTEIN NUPN"/>
    <property type="match status" value="1"/>
</dbReference>
<feature type="domain" description="ABC transporter substrate-binding protein PnrA-like" evidence="7">
    <location>
        <begin position="27"/>
        <end position="316"/>
    </location>
</feature>
<protein>
    <submittedName>
        <fullName evidence="8">Basic membrane lipoprotein</fullName>
    </submittedName>
</protein>
<dbReference type="AlphaFoldDB" id="C5CD77"/>
<comment type="similarity">
    <text evidence="2">Belongs to the BMP lipoprotein family.</text>
</comment>
<accession>C5CD77</accession>
<dbReference type="STRING" id="521045.Kole_0296"/>
<organism evidence="8 9">
    <name type="scientific">Kosmotoga olearia (strain ATCC BAA-1733 / DSM 21960 / TBF 19.5.1)</name>
    <dbReference type="NCBI Taxonomy" id="521045"/>
    <lineage>
        <taxon>Bacteria</taxon>
        <taxon>Thermotogati</taxon>
        <taxon>Thermotogota</taxon>
        <taxon>Thermotogae</taxon>
        <taxon>Kosmotogales</taxon>
        <taxon>Kosmotogaceae</taxon>
        <taxon>Kosmotoga</taxon>
    </lineage>
</organism>
<dbReference type="InterPro" id="IPR003760">
    <property type="entry name" value="PnrA-like"/>
</dbReference>
<name>C5CD77_KOSOT</name>
<sequence>MKIHRFQMLLLVIFLMTGIGIAKGFTVGIMIPGEIGGNPIYELVFQGAERAREEGINVKLVEGGYNPGKWEPLLRAMAASGRYDLLITFTEGLPQSVKKLAVEFQKQKFALIDGKLNESISNVYSVAFRDEEMTFLAGIFAGLITVSELPGVNPDPVVGLIAGDTYPAMMNKMKPGFENGVRFVLPDAKIIFSVAGNWADPGKGRELASKQFDEGVDVILSIAGGTGIGIIEEAARRGKYVIGVDSNIISMRPGTILACSLKHIDRVVYETIMAAADGTITYGVNETVGVFEGVIDFTFEDPHYLEIVPERIQEIMKASYILLKYGILRPLEE</sequence>
<dbReference type="Gene3D" id="3.40.50.2300">
    <property type="match status" value="2"/>
</dbReference>
<reference evidence="8 9" key="1">
    <citation type="submission" date="2009-06" db="EMBL/GenBank/DDBJ databases">
        <title>Complete sequence of Thermotogales bacterium TBF 19.5.1.</title>
        <authorList>
            <consortium name="US DOE Joint Genome Institute"/>
            <person name="Lucas S."/>
            <person name="Copeland A."/>
            <person name="Lapidus A."/>
            <person name="Glavina del Rio T."/>
            <person name="Tice H."/>
            <person name="Bruce D."/>
            <person name="Goodwin L."/>
            <person name="Pitluck S."/>
            <person name="Chertkov O."/>
            <person name="Brettin T."/>
            <person name="Detter J.C."/>
            <person name="Han C."/>
            <person name="Schmutz J."/>
            <person name="Larimer F."/>
            <person name="Land M."/>
            <person name="Hauser L."/>
            <person name="Kyrpides N."/>
            <person name="Ovchinnikova G."/>
            <person name="Noll K."/>
        </authorList>
    </citation>
    <scope>NUCLEOTIDE SEQUENCE [LARGE SCALE GENOMIC DNA]</scope>
    <source>
        <strain evidence="9">ATCC BAA-1733 / DSM 21960 / TBF 19.5.1</strain>
    </source>
</reference>